<reference evidence="2 3" key="1">
    <citation type="journal article" date="2011" name="Science">
        <title>The Selaginella genome identifies genetic changes associated with the evolution of vascular plants.</title>
        <authorList>
            <person name="Banks J.A."/>
            <person name="Nishiyama T."/>
            <person name="Hasebe M."/>
            <person name="Bowman J.L."/>
            <person name="Gribskov M."/>
            <person name="dePamphilis C."/>
            <person name="Albert V.A."/>
            <person name="Aono N."/>
            <person name="Aoyama T."/>
            <person name="Ambrose B.A."/>
            <person name="Ashton N.W."/>
            <person name="Axtell M.J."/>
            <person name="Barker E."/>
            <person name="Barker M.S."/>
            <person name="Bennetzen J.L."/>
            <person name="Bonawitz N.D."/>
            <person name="Chapple C."/>
            <person name="Cheng C."/>
            <person name="Correa L.G."/>
            <person name="Dacre M."/>
            <person name="DeBarry J."/>
            <person name="Dreyer I."/>
            <person name="Elias M."/>
            <person name="Engstrom E.M."/>
            <person name="Estelle M."/>
            <person name="Feng L."/>
            <person name="Finet C."/>
            <person name="Floyd S.K."/>
            <person name="Frommer W.B."/>
            <person name="Fujita T."/>
            <person name="Gramzow L."/>
            <person name="Gutensohn M."/>
            <person name="Harholt J."/>
            <person name="Hattori M."/>
            <person name="Heyl A."/>
            <person name="Hirai T."/>
            <person name="Hiwatashi Y."/>
            <person name="Ishikawa M."/>
            <person name="Iwata M."/>
            <person name="Karol K.G."/>
            <person name="Koehler B."/>
            <person name="Kolukisaoglu U."/>
            <person name="Kubo M."/>
            <person name="Kurata T."/>
            <person name="Lalonde S."/>
            <person name="Li K."/>
            <person name="Li Y."/>
            <person name="Litt A."/>
            <person name="Lyons E."/>
            <person name="Manning G."/>
            <person name="Maruyama T."/>
            <person name="Michael T.P."/>
            <person name="Mikami K."/>
            <person name="Miyazaki S."/>
            <person name="Morinaga S."/>
            <person name="Murata T."/>
            <person name="Mueller-Roeber B."/>
            <person name="Nelson D.R."/>
            <person name="Obara M."/>
            <person name="Oguri Y."/>
            <person name="Olmstead R.G."/>
            <person name="Onodera N."/>
            <person name="Petersen B.L."/>
            <person name="Pils B."/>
            <person name="Prigge M."/>
            <person name="Rensing S.A."/>
            <person name="Riano-Pachon D.M."/>
            <person name="Roberts A.W."/>
            <person name="Sato Y."/>
            <person name="Scheller H.V."/>
            <person name="Schulz B."/>
            <person name="Schulz C."/>
            <person name="Shakirov E.V."/>
            <person name="Shibagaki N."/>
            <person name="Shinohara N."/>
            <person name="Shippen D.E."/>
            <person name="Soerensen I."/>
            <person name="Sotooka R."/>
            <person name="Sugimoto N."/>
            <person name="Sugita M."/>
            <person name="Sumikawa N."/>
            <person name="Tanurdzic M."/>
            <person name="Theissen G."/>
            <person name="Ulvskov P."/>
            <person name="Wakazuki S."/>
            <person name="Weng J.K."/>
            <person name="Willats W.W."/>
            <person name="Wipf D."/>
            <person name="Wolf P.G."/>
            <person name="Yang L."/>
            <person name="Zimmer A.D."/>
            <person name="Zhu Q."/>
            <person name="Mitros T."/>
            <person name="Hellsten U."/>
            <person name="Loque D."/>
            <person name="Otillar R."/>
            <person name="Salamov A."/>
            <person name="Schmutz J."/>
            <person name="Shapiro H."/>
            <person name="Lindquist E."/>
            <person name="Lucas S."/>
            <person name="Rokhsar D."/>
            <person name="Grigoriev I.V."/>
        </authorList>
    </citation>
    <scope>NUCLEOTIDE SEQUENCE [LARGE SCALE GENOMIC DNA]</scope>
</reference>
<gene>
    <name evidence="2" type="ORF">SELMODRAFT_414711</name>
</gene>
<dbReference type="InParanoid" id="D8RTP0"/>
<dbReference type="AlphaFoldDB" id="D8RTP0"/>
<dbReference type="EMBL" id="GL377589">
    <property type="protein sequence ID" value="EFJ24713.1"/>
    <property type="molecule type" value="Genomic_DNA"/>
</dbReference>
<dbReference type="Proteomes" id="UP000001514">
    <property type="component" value="Unassembled WGS sequence"/>
</dbReference>
<sequence length="134" mass="15047">MDSVSDEAASFATTVEEALSHEGSKLEETPSLMSTTMNQQLLEAHSLPPNLGGFPSTLKDKGIDISRVKMKSHKQKSKKKLLNANKEAEDPVRWLVLRGWSTDHEPLHHPTGSSNESSRHWSDTRELFTVRRKV</sequence>
<organism evidence="3">
    <name type="scientific">Selaginella moellendorffii</name>
    <name type="common">Spikemoss</name>
    <dbReference type="NCBI Taxonomy" id="88036"/>
    <lineage>
        <taxon>Eukaryota</taxon>
        <taxon>Viridiplantae</taxon>
        <taxon>Streptophyta</taxon>
        <taxon>Embryophyta</taxon>
        <taxon>Tracheophyta</taxon>
        <taxon>Lycopodiopsida</taxon>
        <taxon>Selaginellales</taxon>
        <taxon>Selaginellaceae</taxon>
        <taxon>Selaginella</taxon>
    </lineage>
</organism>
<protein>
    <submittedName>
        <fullName evidence="2">Uncharacterized protein</fullName>
    </submittedName>
</protein>
<evidence type="ECO:0000256" key="1">
    <source>
        <dbReference type="SAM" id="MobiDB-lite"/>
    </source>
</evidence>
<feature type="region of interest" description="Disordered" evidence="1">
    <location>
        <begin position="103"/>
        <end position="134"/>
    </location>
</feature>
<evidence type="ECO:0000313" key="3">
    <source>
        <dbReference type="Proteomes" id="UP000001514"/>
    </source>
</evidence>
<name>D8RTP0_SELML</name>
<dbReference type="KEGG" id="smo:SELMODRAFT_414711"/>
<feature type="compositionally biased region" description="Basic and acidic residues" evidence="1">
    <location>
        <begin position="117"/>
        <end position="134"/>
    </location>
</feature>
<feature type="compositionally biased region" description="Basic and acidic residues" evidence="1">
    <location>
        <begin position="18"/>
        <end position="28"/>
    </location>
</feature>
<feature type="region of interest" description="Disordered" evidence="1">
    <location>
        <begin position="1"/>
        <end position="39"/>
    </location>
</feature>
<keyword evidence="3" id="KW-1185">Reference proteome</keyword>
<accession>D8RTP0</accession>
<dbReference type="HOGENOM" id="CLU_1899804_0_0_1"/>
<dbReference type="Gramene" id="EFJ24713">
    <property type="protein sequence ID" value="EFJ24713"/>
    <property type="gene ID" value="SELMODRAFT_414711"/>
</dbReference>
<evidence type="ECO:0000313" key="2">
    <source>
        <dbReference type="EMBL" id="EFJ24713.1"/>
    </source>
</evidence>
<proteinExistence type="predicted"/>